<evidence type="ECO:0000313" key="1">
    <source>
        <dbReference type="EMBL" id="KAF2447130.1"/>
    </source>
</evidence>
<dbReference type="EMBL" id="MU001497">
    <property type="protein sequence ID" value="KAF2447130.1"/>
    <property type="molecule type" value="Genomic_DNA"/>
</dbReference>
<reference evidence="1" key="1">
    <citation type="journal article" date="2020" name="Stud. Mycol.">
        <title>101 Dothideomycetes genomes: a test case for predicting lifestyles and emergence of pathogens.</title>
        <authorList>
            <person name="Haridas S."/>
            <person name="Albert R."/>
            <person name="Binder M."/>
            <person name="Bloem J."/>
            <person name="Labutti K."/>
            <person name="Salamov A."/>
            <person name="Andreopoulos B."/>
            <person name="Baker S."/>
            <person name="Barry K."/>
            <person name="Bills G."/>
            <person name="Bluhm B."/>
            <person name="Cannon C."/>
            <person name="Castanera R."/>
            <person name="Culley D."/>
            <person name="Daum C."/>
            <person name="Ezra D."/>
            <person name="Gonzalez J."/>
            <person name="Henrissat B."/>
            <person name="Kuo A."/>
            <person name="Liang C."/>
            <person name="Lipzen A."/>
            <person name="Lutzoni F."/>
            <person name="Magnuson J."/>
            <person name="Mondo S."/>
            <person name="Nolan M."/>
            <person name="Ohm R."/>
            <person name="Pangilinan J."/>
            <person name="Park H.-J."/>
            <person name="Ramirez L."/>
            <person name="Alfaro M."/>
            <person name="Sun H."/>
            <person name="Tritt A."/>
            <person name="Yoshinaga Y."/>
            <person name="Zwiers L.-H."/>
            <person name="Turgeon B."/>
            <person name="Goodwin S."/>
            <person name="Spatafora J."/>
            <person name="Crous P."/>
            <person name="Grigoriev I."/>
        </authorList>
    </citation>
    <scope>NUCLEOTIDE SEQUENCE</scope>
    <source>
        <strain evidence="1">CBS 690.94</strain>
    </source>
</reference>
<dbReference type="Proteomes" id="UP000799764">
    <property type="component" value="Unassembled WGS sequence"/>
</dbReference>
<keyword evidence="2" id="KW-1185">Reference proteome</keyword>
<protein>
    <submittedName>
        <fullName evidence="1">Uncharacterized protein</fullName>
    </submittedName>
</protein>
<organism evidence="1 2">
    <name type="scientific">Karstenula rhodostoma CBS 690.94</name>
    <dbReference type="NCBI Taxonomy" id="1392251"/>
    <lineage>
        <taxon>Eukaryota</taxon>
        <taxon>Fungi</taxon>
        <taxon>Dikarya</taxon>
        <taxon>Ascomycota</taxon>
        <taxon>Pezizomycotina</taxon>
        <taxon>Dothideomycetes</taxon>
        <taxon>Pleosporomycetidae</taxon>
        <taxon>Pleosporales</taxon>
        <taxon>Massarineae</taxon>
        <taxon>Didymosphaeriaceae</taxon>
        <taxon>Karstenula</taxon>
    </lineage>
</organism>
<accession>A0A9P4PL69</accession>
<comment type="caution">
    <text evidence="1">The sequence shown here is derived from an EMBL/GenBank/DDBJ whole genome shotgun (WGS) entry which is preliminary data.</text>
</comment>
<dbReference type="AlphaFoldDB" id="A0A9P4PL69"/>
<sequence length="124" mass="14562">MYVERESATERPVAHAAIGSERIVTEIPWSIRPEEPAKLQNITPPTDPHQHTHVKVNKEHLAIDTLLYYDIPYEVDGVDSDYISILREMEPAETEVLFEHTRRLRSRLLIEERREEKVPRTLRP</sequence>
<proteinExistence type="predicted"/>
<evidence type="ECO:0000313" key="2">
    <source>
        <dbReference type="Proteomes" id="UP000799764"/>
    </source>
</evidence>
<gene>
    <name evidence="1" type="ORF">P171DRAFT_483182</name>
</gene>
<dbReference type="OrthoDB" id="6133115at2759"/>
<name>A0A9P4PL69_9PLEO</name>